<dbReference type="GO" id="GO:0016705">
    <property type="term" value="F:oxidoreductase activity, acting on paired donors, with incorporation or reduction of molecular oxygen"/>
    <property type="evidence" value="ECO:0007669"/>
    <property type="project" value="InterPro"/>
</dbReference>
<dbReference type="GO" id="GO:0005506">
    <property type="term" value="F:iron ion binding"/>
    <property type="evidence" value="ECO:0007669"/>
    <property type="project" value="InterPro"/>
</dbReference>
<dbReference type="GO" id="GO:0020037">
    <property type="term" value="F:heme binding"/>
    <property type="evidence" value="ECO:0007669"/>
    <property type="project" value="InterPro"/>
</dbReference>
<dbReference type="PRINTS" id="PR00385">
    <property type="entry name" value="P450"/>
</dbReference>
<dbReference type="PRINTS" id="PR00463">
    <property type="entry name" value="EP450I"/>
</dbReference>
<dbReference type="SMART" id="SM00225">
    <property type="entry name" value="BTB"/>
    <property type="match status" value="1"/>
</dbReference>
<dbReference type="InterPro" id="IPR011333">
    <property type="entry name" value="SKP1/BTB/POZ_sf"/>
</dbReference>
<comment type="caution">
    <text evidence="4">The sequence shown here is derived from an EMBL/GenBank/DDBJ whole genome shotgun (WGS) entry which is preliminary data.</text>
</comment>
<evidence type="ECO:0000256" key="2">
    <source>
        <dbReference type="PIRSR" id="PIRSR602401-1"/>
    </source>
</evidence>
<comment type="cofactor">
    <cofactor evidence="2">
        <name>heme</name>
        <dbReference type="ChEBI" id="CHEBI:30413"/>
    </cofactor>
</comment>
<dbReference type="PROSITE" id="PS50097">
    <property type="entry name" value="BTB"/>
    <property type="match status" value="1"/>
</dbReference>
<dbReference type="Gene3D" id="3.30.710.10">
    <property type="entry name" value="Potassium Channel Kv1.1, Chain A"/>
    <property type="match status" value="1"/>
</dbReference>
<sequence length="785" mass="89161">MGDSTSTSVLSASASVLNKDSPPNLSNHFGKYVKLNVGNQLFLTSFDTLTKEDTMFRAMFSGRMEVVQDSEGWVLIDRDGKHFNVILNYLRDGTLNLPDCLQTLNELLQEAKFYCIQSLIDLIEQHILRIHARKTSGDIDACCRVIMITSARELQNIISTVKKPIIKLAINRHNNKYSYTASSDEMLMKNIELFDKLSIRSHNRILFIKDVTGSEEICCWSFYANGQKMAEVCCTSIVYATERKQNKVEFFEARIYEETLNILLYENRSVPFDEMFRATSPRFVSVALTENDFDEDRSSYTNSASGTSQGVSSEPFVPVFGQIFDIIRANKQNKTLEYFNDLAKKHGYFYLMGMGPLQRLVVAEPGLLADILSRSKAEYYNKTSFLINIVKPLIGVHNLLVSPTSEHERARKMLNPAFHSINLQSMVPLMSSETERAIYSLLTTSSPTDPIRLDSVFSSLTLSIIISSAFGQDYQGNKSSREVMNKLFNEASDMLEYRTFRMINQVEFLAELPFWGKPTIDQAKRLLHEFVDQAIADRRCGKSSSLCSGRDILDLLLSAVDEQGESFTDQEIKDEALTFVLAGHETTSNLLAWTLYLLMLHDDVLQACHEEVDRVLPDGLMPTFEHVGDLQIIEAVLNETLRLYPAAPVFGRECIKEHTITSSNGELQLRIPVGTMIVINTYILHRREEYWSDPLTFDYKRWMRHPTTGLKPKLAHPYAYLPFAAGPRNCIGQNFAMLEAKVILAMFLQRCTFELTPNQTVVPELKGATMPPKYGLYGYVKKRNS</sequence>
<keyword evidence="2" id="KW-0349">Heme</keyword>
<dbReference type="InterPro" id="IPR036396">
    <property type="entry name" value="Cyt_P450_sf"/>
</dbReference>
<dbReference type="GO" id="GO:0004497">
    <property type="term" value="F:monooxygenase activity"/>
    <property type="evidence" value="ECO:0007669"/>
    <property type="project" value="InterPro"/>
</dbReference>
<feature type="binding site" description="axial binding residue" evidence="2">
    <location>
        <position position="730"/>
    </location>
    <ligand>
        <name>heme</name>
        <dbReference type="ChEBI" id="CHEBI:30413"/>
    </ligand>
    <ligandPart>
        <name>Fe</name>
        <dbReference type="ChEBI" id="CHEBI:18248"/>
    </ligandPart>
</feature>
<dbReference type="GO" id="GO:0051260">
    <property type="term" value="P:protein homooligomerization"/>
    <property type="evidence" value="ECO:0007669"/>
    <property type="project" value="InterPro"/>
</dbReference>
<dbReference type="Pfam" id="PF02214">
    <property type="entry name" value="BTB_2"/>
    <property type="match status" value="1"/>
</dbReference>
<keyword evidence="2" id="KW-0408">Iron</keyword>
<protein>
    <recommendedName>
        <fullName evidence="3">BTB domain-containing protein</fullName>
    </recommendedName>
</protein>
<gene>
    <name evidence="4" type="ORF">XAT740_LOCUS50598</name>
</gene>
<keyword evidence="5" id="KW-1185">Reference proteome</keyword>
<dbReference type="InterPro" id="IPR002401">
    <property type="entry name" value="Cyt_P450_E_grp-I"/>
</dbReference>
<name>A0A816CNY2_ADIRI</name>
<evidence type="ECO:0000313" key="4">
    <source>
        <dbReference type="EMBL" id="CAF1623639.1"/>
    </source>
</evidence>
<dbReference type="AlphaFoldDB" id="A0A816CNY2"/>
<dbReference type="PANTHER" id="PTHR11145:SF8">
    <property type="entry name" value="RE57120P"/>
    <property type="match status" value="1"/>
</dbReference>
<dbReference type="InterPro" id="IPR000210">
    <property type="entry name" value="BTB/POZ_dom"/>
</dbReference>
<proteinExistence type="inferred from homology"/>
<dbReference type="PANTHER" id="PTHR11145">
    <property type="entry name" value="BTB/POZ DOMAIN-CONTAINING ADAPTER FOR CUL3-MEDIATED RHOA DEGRADATION PROTEIN FAMILY MEMBER"/>
    <property type="match status" value="1"/>
</dbReference>
<dbReference type="FunFam" id="3.30.710.10:FF:000046">
    <property type="entry name" value="BTB/POZ domain-containing protein KCTD7 isoform X1"/>
    <property type="match status" value="1"/>
</dbReference>
<dbReference type="InterPro" id="IPR045068">
    <property type="entry name" value="BACURD1-3"/>
</dbReference>
<dbReference type="Gene3D" id="1.10.630.10">
    <property type="entry name" value="Cytochrome P450"/>
    <property type="match status" value="1"/>
</dbReference>
<dbReference type="SUPFAM" id="SSF54695">
    <property type="entry name" value="POZ domain"/>
    <property type="match status" value="1"/>
</dbReference>
<accession>A0A816CNY2</accession>
<comment type="similarity">
    <text evidence="1">Belongs to the cytochrome P450 family.</text>
</comment>
<organism evidence="4 5">
    <name type="scientific">Adineta ricciae</name>
    <name type="common">Rotifer</name>
    <dbReference type="NCBI Taxonomy" id="249248"/>
    <lineage>
        <taxon>Eukaryota</taxon>
        <taxon>Metazoa</taxon>
        <taxon>Spiralia</taxon>
        <taxon>Gnathifera</taxon>
        <taxon>Rotifera</taxon>
        <taxon>Eurotatoria</taxon>
        <taxon>Bdelloidea</taxon>
        <taxon>Adinetida</taxon>
        <taxon>Adinetidae</taxon>
        <taxon>Adineta</taxon>
    </lineage>
</organism>
<reference evidence="4" key="1">
    <citation type="submission" date="2021-02" db="EMBL/GenBank/DDBJ databases">
        <authorList>
            <person name="Nowell W R."/>
        </authorList>
    </citation>
    <scope>NUCLEOTIDE SEQUENCE</scope>
</reference>
<dbReference type="EMBL" id="CAJNOR010007807">
    <property type="protein sequence ID" value="CAF1623639.1"/>
    <property type="molecule type" value="Genomic_DNA"/>
</dbReference>
<feature type="domain" description="BTB" evidence="3">
    <location>
        <begin position="31"/>
        <end position="99"/>
    </location>
</feature>
<dbReference type="SUPFAM" id="SSF48264">
    <property type="entry name" value="Cytochrome P450"/>
    <property type="match status" value="1"/>
</dbReference>
<dbReference type="InterPro" id="IPR001128">
    <property type="entry name" value="Cyt_P450"/>
</dbReference>
<keyword evidence="2" id="KW-0479">Metal-binding</keyword>
<evidence type="ECO:0000259" key="3">
    <source>
        <dbReference type="PROSITE" id="PS50097"/>
    </source>
</evidence>
<evidence type="ECO:0000256" key="1">
    <source>
        <dbReference type="ARBA" id="ARBA00010617"/>
    </source>
</evidence>
<dbReference type="InterPro" id="IPR003131">
    <property type="entry name" value="T1-type_BTB"/>
</dbReference>
<evidence type="ECO:0000313" key="5">
    <source>
        <dbReference type="Proteomes" id="UP000663828"/>
    </source>
</evidence>
<dbReference type="Proteomes" id="UP000663828">
    <property type="component" value="Unassembled WGS sequence"/>
</dbReference>
<dbReference type="Pfam" id="PF00067">
    <property type="entry name" value="p450"/>
    <property type="match status" value="1"/>
</dbReference>